<dbReference type="GO" id="GO:0005737">
    <property type="term" value="C:cytoplasm"/>
    <property type="evidence" value="ECO:0007669"/>
    <property type="project" value="TreeGrafter"/>
</dbReference>
<dbReference type="OrthoDB" id="900053at2"/>
<dbReference type="InterPro" id="IPR034204">
    <property type="entry name" value="PfSUB1-like_cat_dom"/>
</dbReference>
<dbReference type="Pfam" id="PF00082">
    <property type="entry name" value="Peptidase_S8"/>
    <property type="match status" value="1"/>
</dbReference>
<feature type="domain" description="RCC1-like" evidence="9">
    <location>
        <begin position="934"/>
        <end position="1178"/>
    </location>
</feature>
<dbReference type="InterPro" id="IPR000209">
    <property type="entry name" value="Peptidase_S8/S53_dom"/>
</dbReference>
<organism evidence="10 11">
    <name type="scientific">Monoglobus pectinilyticus</name>
    <dbReference type="NCBI Taxonomy" id="1981510"/>
    <lineage>
        <taxon>Bacteria</taxon>
        <taxon>Bacillati</taxon>
        <taxon>Bacillota</taxon>
        <taxon>Clostridia</taxon>
        <taxon>Monoglobales</taxon>
        <taxon>Monoglobaceae</taxon>
        <taxon>Monoglobus</taxon>
    </lineage>
</organism>
<dbReference type="CDD" id="cd07473">
    <property type="entry name" value="Peptidases_S8_Subtilisin_like"/>
    <property type="match status" value="1"/>
</dbReference>
<evidence type="ECO:0000256" key="1">
    <source>
        <dbReference type="ARBA" id="ARBA00022658"/>
    </source>
</evidence>
<dbReference type="GO" id="GO:0004252">
    <property type="term" value="F:serine-type endopeptidase activity"/>
    <property type="evidence" value="ECO:0007669"/>
    <property type="project" value="UniProtKB-UniRule"/>
</dbReference>
<dbReference type="InterPro" id="IPR015500">
    <property type="entry name" value="Peptidase_S8_subtilisin-rel"/>
</dbReference>
<dbReference type="KEGG" id="mpec:B9O19_02122"/>
<evidence type="ECO:0000256" key="3">
    <source>
        <dbReference type="ARBA" id="ARBA00022737"/>
    </source>
</evidence>
<dbReference type="InterPro" id="IPR051553">
    <property type="entry name" value="Ran_GTPase-activating"/>
</dbReference>
<dbReference type="Gene3D" id="3.40.50.200">
    <property type="entry name" value="Peptidase S8/S53 domain"/>
    <property type="match status" value="1"/>
</dbReference>
<gene>
    <name evidence="10" type="ORF">B9O19_02122</name>
</gene>
<feature type="active site" description="Charge relay system" evidence="6">
    <location>
        <position position="459"/>
    </location>
</feature>
<keyword evidence="1" id="KW-0344">Guanine-nucleotide releasing factor</keyword>
<evidence type="ECO:0000313" key="10">
    <source>
        <dbReference type="EMBL" id="AUO20264.1"/>
    </source>
</evidence>
<dbReference type="PROSITE" id="PS50012">
    <property type="entry name" value="RCC1_3"/>
    <property type="match status" value="6"/>
</dbReference>
<feature type="active site" description="Charge relay system" evidence="6">
    <location>
        <position position="247"/>
    </location>
</feature>
<dbReference type="InterPro" id="IPR036852">
    <property type="entry name" value="Peptidase_S8/S53_dom_sf"/>
</dbReference>
<dbReference type="PRINTS" id="PR00723">
    <property type="entry name" value="SUBTILISIN"/>
</dbReference>
<dbReference type="PANTHER" id="PTHR45982:SF1">
    <property type="entry name" value="REGULATOR OF CHROMOSOME CONDENSATION"/>
    <property type="match status" value="1"/>
</dbReference>
<evidence type="ECO:0000259" key="8">
    <source>
        <dbReference type="Pfam" id="PF00082"/>
    </source>
</evidence>
<dbReference type="Pfam" id="PF25390">
    <property type="entry name" value="WD40_RLD"/>
    <property type="match status" value="1"/>
</dbReference>
<dbReference type="PROSITE" id="PS00137">
    <property type="entry name" value="SUBTILASE_HIS"/>
    <property type="match status" value="1"/>
</dbReference>
<keyword evidence="11" id="KW-1185">Reference proteome</keyword>
<keyword evidence="7" id="KW-0732">Signal</keyword>
<keyword evidence="5 6" id="KW-0720">Serine protease</keyword>
<evidence type="ECO:0000256" key="7">
    <source>
        <dbReference type="SAM" id="SignalP"/>
    </source>
</evidence>
<dbReference type="InterPro" id="IPR023828">
    <property type="entry name" value="Peptidase_S8_Ser-AS"/>
</dbReference>
<dbReference type="SUPFAM" id="SSF50985">
    <property type="entry name" value="RCC1/BLIP-II"/>
    <property type="match status" value="1"/>
</dbReference>
<keyword evidence="2 6" id="KW-0645">Protease</keyword>
<dbReference type="InterPro" id="IPR058923">
    <property type="entry name" value="RCC1-like_dom"/>
</dbReference>
<protein>
    <submittedName>
        <fullName evidence="10">Peptidase S8 and S53 subtilisin kexin sedolisin</fullName>
    </submittedName>
</protein>
<evidence type="ECO:0000313" key="11">
    <source>
        <dbReference type="Proteomes" id="UP000235589"/>
    </source>
</evidence>
<dbReference type="PANTHER" id="PTHR45982">
    <property type="entry name" value="REGULATOR OF CHROMOSOME CONDENSATION"/>
    <property type="match status" value="1"/>
</dbReference>
<accession>A0A2K9P4T6</accession>
<feature type="active site" description="Charge relay system" evidence="6">
    <location>
        <position position="302"/>
    </location>
</feature>
<evidence type="ECO:0000256" key="2">
    <source>
        <dbReference type="ARBA" id="ARBA00022670"/>
    </source>
</evidence>
<dbReference type="InterPro" id="IPR009091">
    <property type="entry name" value="RCC1/BLIP-II"/>
</dbReference>
<dbReference type="PROSITE" id="PS51892">
    <property type="entry name" value="SUBTILASE"/>
    <property type="match status" value="1"/>
</dbReference>
<evidence type="ECO:0000256" key="6">
    <source>
        <dbReference type="PROSITE-ProRule" id="PRU01240"/>
    </source>
</evidence>
<evidence type="ECO:0000256" key="4">
    <source>
        <dbReference type="ARBA" id="ARBA00022801"/>
    </source>
</evidence>
<dbReference type="InterPro" id="IPR022398">
    <property type="entry name" value="Peptidase_S8_His-AS"/>
</dbReference>
<dbReference type="Pfam" id="PF00415">
    <property type="entry name" value="RCC1"/>
    <property type="match status" value="1"/>
</dbReference>
<proteinExistence type="inferred from homology"/>
<keyword evidence="4 6" id="KW-0378">Hydrolase</keyword>
<dbReference type="Proteomes" id="UP000235589">
    <property type="component" value="Chromosome"/>
</dbReference>
<dbReference type="GeneID" id="98063495"/>
<feature type="chain" id="PRO_5014772300" evidence="7">
    <location>
        <begin position="30"/>
        <end position="1266"/>
    </location>
</feature>
<dbReference type="Gene3D" id="2.130.10.30">
    <property type="entry name" value="Regulator of chromosome condensation 1/beta-lactamase-inhibitor protein II"/>
    <property type="match status" value="2"/>
</dbReference>
<dbReference type="AlphaFoldDB" id="A0A2K9P4T6"/>
<dbReference type="GO" id="GO:0006508">
    <property type="term" value="P:proteolysis"/>
    <property type="evidence" value="ECO:0007669"/>
    <property type="project" value="UniProtKB-KW"/>
</dbReference>
<feature type="domain" description="Peptidase S8/S53" evidence="8">
    <location>
        <begin position="239"/>
        <end position="492"/>
    </location>
</feature>
<dbReference type="EMBL" id="CP020991">
    <property type="protein sequence ID" value="AUO20264.1"/>
    <property type="molecule type" value="Genomic_DNA"/>
</dbReference>
<name>A0A2K9P4T6_9FIRM</name>
<evidence type="ECO:0000256" key="5">
    <source>
        <dbReference type="ARBA" id="ARBA00022825"/>
    </source>
</evidence>
<evidence type="ECO:0000259" key="9">
    <source>
        <dbReference type="Pfam" id="PF25390"/>
    </source>
</evidence>
<reference evidence="10 11" key="1">
    <citation type="submission" date="2017-04" db="EMBL/GenBank/DDBJ databases">
        <title>Monoglobus pectinilyticus 14 draft genome.</title>
        <authorList>
            <person name="Kim C."/>
            <person name="Rosendale D.I."/>
            <person name="Kelly W.J."/>
            <person name="Tannock G.W."/>
            <person name="Patchett M.L."/>
            <person name="Jordens J.Z."/>
        </authorList>
    </citation>
    <scope>NUCLEOTIDE SEQUENCE [LARGE SCALE GENOMIC DNA]</scope>
    <source>
        <strain evidence="10 11">14</strain>
    </source>
</reference>
<dbReference type="GO" id="GO:0005085">
    <property type="term" value="F:guanyl-nucleotide exchange factor activity"/>
    <property type="evidence" value="ECO:0007669"/>
    <property type="project" value="TreeGrafter"/>
</dbReference>
<keyword evidence="3" id="KW-0677">Repeat</keyword>
<dbReference type="PROSITE" id="PS00138">
    <property type="entry name" value="SUBTILASE_SER"/>
    <property type="match status" value="1"/>
</dbReference>
<dbReference type="RefSeq" id="WP_102366396.1">
    <property type="nucleotide sequence ID" value="NZ_CP020991.1"/>
</dbReference>
<dbReference type="SUPFAM" id="SSF52743">
    <property type="entry name" value="Subtilisin-like"/>
    <property type="match status" value="1"/>
</dbReference>
<feature type="signal peptide" evidence="7">
    <location>
        <begin position="1"/>
        <end position="29"/>
    </location>
</feature>
<comment type="similarity">
    <text evidence="6">Belongs to the peptidase S8 family.</text>
</comment>
<dbReference type="InterPro" id="IPR000408">
    <property type="entry name" value="Reg_chr_condens"/>
</dbReference>
<sequence>MKKVRKHLSLLLAAALLLSTVILPINSFAEETIPQEETTIDSSIGKSPIPTAEDNILTAETSVQTADPSVPTAESPILEENNNAGLNDEIPPDSAGTCDDILPGKVIVTLKQNSAGKYKAPFSVDSKTAVLNSSIFDNIDIADIELISPASEEDEIMTLSDDTADSPGDIFLIELNNQSEQGVFDAIKQLQANEDVLWAEPDYIQYFYDTIPNDEFYNELWGMERINAPKAWDKFTGSSDVVVGVIDGGVDYNHPDLAPNMWVNEDEIPGNGVDDDHNGYIDDINGWNFTFNHNDPMDIAYHGSHVAGIIAAAGNNGIGVTGVAWKTKIAALNVGIDERRISSAAVIKAINYATDNHFDIINGSFGGTSSSLAQKTAIERFPGLLVFAAGNEGVDTDVVPNYPSGFECENIISVANFDESGSLNSTSNYGVVSVDIAAPGTGIYSTVPGGEYKYLSGTSMAAPCVAGAAALLKGYNPSLRGAELKDIILSSVYTSSEYDKVSSGGRLDLTNLLSTADGTANDGVVNPGKLEWWTTSIEWRQYSGIDENEPYFQKCRFNIESVNVICKNKTYTVPAKTLKYDVIEANYDYEINSRYELCAKVNYDGSAEYYLDPGDRQLEMGQDNKDIAYFDDYALIWIADVYSDQNGQLFSDSAKLIVPNYTWWNNSVTYDPDNNLNAAFKIDSIQVYANGNYYNVPSETINLRPALSAPPLRPERDYSLGVQIKNNGTAEYGIYAPWADRETKGPIYNNDGILIPVFDFKYDSNYNLIVSQLWFENDIYYPNDGIVYPGKDSWWETKIEWEKYWMDEEYYYPSCEFTLEGIDVTCKNTKYTVPGKTFVYREVAGIYDYNAKSEKYLAVKVDYNGSASYQLYDYINENNSNSPAVVYNDTYAVIPICRVFSDKNGQMFYKSKLNNFTYTNGQNITQLLFPSQIMSMKFKDIAAERETAVGLTYNGEVYVWGDGAYYDLGQGQVKLNQYTPLKVEGLPEIVKIAKGKHHVLALDVNGEVWGWGNNSSGEVHGAYKGKVYVPSKISGLNNITDIAAGTGFSAAIKSDGTLWTWGSNTDGKLGDRGTSAANVPAPVTGLSNVSKVTCGEKFMAALSGETVYTWGNNESGQLGSGTNDSTSTPTAITGSYKDIAAGNSHMLAISTSDELFTWGYNSVGQLGLGDKVSRNVPTSTGKTAAVIGAGYNHSFYTDGENTYGFGSNSKGQLGIGTQNTALTPTLIAGLKNIVKIDGGFDFTIAKDKDNNIWVFGNNNVGQLGIY</sequence>